<comment type="subcellular location">
    <subcellularLocation>
        <location evidence="2">Nucleus</location>
    </subcellularLocation>
</comment>
<dbReference type="InterPro" id="IPR007527">
    <property type="entry name" value="Znf_SWIM"/>
</dbReference>
<evidence type="ECO:0000256" key="2">
    <source>
        <dbReference type="RuleBase" id="RU367018"/>
    </source>
</evidence>
<gene>
    <name evidence="4" type="ORF">HYC85_018294</name>
</gene>
<protein>
    <recommendedName>
        <fullName evidence="2">Protein FAR1-RELATED SEQUENCE</fullName>
    </recommendedName>
</protein>
<keyword evidence="5" id="KW-1185">Reference proteome</keyword>
<dbReference type="Proteomes" id="UP000593564">
    <property type="component" value="Unassembled WGS sequence"/>
</dbReference>
<evidence type="ECO:0000259" key="3">
    <source>
        <dbReference type="PROSITE" id="PS50966"/>
    </source>
</evidence>
<evidence type="ECO:0000313" key="4">
    <source>
        <dbReference type="EMBL" id="KAF5944217.1"/>
    </source>
</evidence>
<name>A0A7J7GUV5_CAMSI</name>
<keyword evidence="2" id="KW-0862">Zinc</keyword>
<evidence type="ECO:0000313" key="5">
    <source>
        <dbReference type="Proteomes" id="UP000593564"/>
    </source>
</evidence>
<proteinExistence type="inferred from homology"/>
<comment type="function">
    <text evidence="2">Putative transcription activator involved in regulating light control of development.</text>
</comment>
<dbReference type="PROSITE" id="PS50966">
    <property type="entry name" value="ZF_SWIM"/>
    <property type="match status" value="1"/>
</dbReference>
<dbReference type="GO" id="GO:0005634">
    <property type="term" value="C:nucleus"/>
    <property type="evidence" value="ECO:0007669"/>
    <property type="project" value="UniProtKB-SubCell"/>
</dbReference>
<organism evidence="4 5">
    <name type="scientific">Camellia sinensis</name>
    <name type="common">Tea plant</name>
    <name type="synonym">Thea sinensis</name>
    <dbReference type="NCBI Taxonomy" id="4442"/>
    <lineage>
        <taxon>Eukaryota</taxon>
        <taxon>Viridiplantae</taxon>
        <taxon>Streptophyta</taxon>
        <taxon>Embryophyta</taxon>
        <taxon>Tracheophyta</taxon>
        <taxon>Spermatophyta</taxon>
        <taxon>Magnoliopsida</taxon>
        <taxon>eudicotyledons</taxon>
        <taxon>Gunneridae</taxon>
        <taxon>Pentapetalae</taxon>
        <taxon>asterids</taxon>
        <taxon>Ericales</taxon>
        <taxon>Theaceae</taxon>
        <taxon>Camellia</taxon>
    </lineage>
</organism>
<comment type="similarity">
    <text evidence="2">Belongs to the FHY3/FAR1 family.</text>
</comment>
<feature type="domain" description="SWIM-type" evidence="3">
    <location>
        <begin position="79"/>
        <end position="124"/>
    </location>
</feature>
<reference evidence="5" key="1">
    <citation type="journal article" date="2020" name="Nat. Commun.">
        <title>Genome assembly of wild tea tree DASZ reveals pedigree and selection history of tea varieties.</title>
        <authorList>
            <person name="Zhang W."/>
            <person name="Zhang Y."/>
            <person name="Qiu H."/>
            <person name="Guo Y."/>
            <person name="Wan H."/>
            <person name="Zhang X."/>
            <person name="Scossa F."/>
            <person name="Alseekh S."/>
            <person name="Zhang Q."/>
            <person name="Wang P."/>
            <person name="Xu L."/>
            <person name="Schmidt M.H."/>
            <person name="Jia X."/>
            <person name="Li D."/>
            <person name="Zhu A."/>
            <person name="Guo F."/>
            <person name="Chen W."/>
            <person name="Ni D."/>
            <person name="Usadel B."/>
            <person name="Fernie A.R."/>
            <person name="Wen W."/>
        </authorList>
    </citation>
    <scope>NUCLEOTIDE SEQUENCE [LARGE SCALE GENOMIC DNA]</scope>
    <source>
        <strain evidence="5">cv. G240</strain>
    </source>
</reference>
<dbReference type="AlphaFoldDB" id="A0A7J7GUV5"/>
<dbReference type="InterPro" id="IPR031052">
    <property type="entry name" value="FHY3/FAR1"/>
</dbReference>
<dbReference type="Pfam" id="PF04434">
    <property type="entry name" value="SWIM"/>
    <property type="match status" value="1"/>
</dbReference>
<dbReference type="EMBL" id="JACBKZ010000008">
    <property type="protein sequence ID" value="KAF5944217.1"/>
    <property type="molecule type" value="Genomic_DNA"/>
</dbReference>
<sequence length="181" mass="20899">MDKRYEEVKAIYNSRQQLPRIKLKMSPMLIQVAKLYTLPIFDLLHNELDTSLCCQVKRCHELVREVTYVIGSYGEDREYIVKGNVKVNESGGDNNCREIHCTCKKFESFGDLCGHAIKALDKLTIMKILERYILGRWRLDAKDCAIKETATVVENDLKLVIAAHYRDLCPRMVKLATRSSK</sequence>
<keyword evidence="2" id="KW-0539">Nucleus</keyword>
<comment type="caution">
    <text evidence="4">The sequence shown here is derived from an EMBL/GenBank/DDBJ whole genome shotgun (WGS) entry which is preliminary data.</text>
</comment>
<dbReference type="PANTHER" id="PTHR31669:SF251">
    <property type="entry name" value="PROTEIN FAR1-RELATED SEQUENCE"/>
    <property type="match status" value="1"/>
</dbReference>
<reference evidence="4 5" key="2">
    <citation type="submission" date="2020-07" db="EMBL/GenBank/DDBJ databases">
        <title>Genome assembly of wild tea tree DASZ reveals pedigree and selection history of tea varieties.</title>
        <authorList>
            <person name="Zhang W."/>
        </authorList>
    </citation>
    <scope>NUCLEOTIDE SEQUENCE [LARGE SCALE GENOMIC DNA]</scope>
    <source>
        <strain evidence="5">cv. G240</strain>
        <tissue evidence="4">Leaf</tissue>
    </source>
</reference>
<dbReference type="PANTHER" id="PTHR31669">
    <property type="entry name" value="PROTEIN FAR1-RELATED SEQUENCE 10-RELATED"/>
    <property type="match status" value="1"/>
</dbReference>
<keyword evidence="2" id="KW-0479">Metal-binding</keyword>
<dbReference type="GO" id="GO:0008270">
    <property type="term" value="F:zinc ion binding"/>
    <property type="evidence" value="ECO:0007669"/>
    <property type="project" value="UniProtKB-UniRule"/>
</dbReference>
<dbReference type="GO" id="GO:0006355">
    <property type="term" value="P:regulation of DNA-templated transcription"/>
    <property type="evidence" value="ECO:0007669"/>
    <property type="project" value="UniProtKB-UniRule"/>
</dbReference>
<keyword evidence="1 2" id="KW-0863">Zinc-finger</keyword>
<accession>A0A7J7GUV5</accession>
<evidence type="ECO:0000256" key="1">
    <source>
        <dbReference type="PROSITE-ProRule" id="PRU00325"/>
    </source>
</evidence>